<dbReference type="Gene3D" id="3.40.50.300">
    <property type="entry name" value="P-loop containing nucleotide triphosphate hydrolases"/>
    <property type="match status" value="1"/>
</dbReference>
<dbReference type="InterPro" id="IPR051539">
    <property type="entry name" value="T4SS-coupling_protein"/>
</dbReference>
<feature type="region of interest" description="Disordered" evidence="6">
    <location>
        <begin position="603"/>
        <end position="667"/>
    </location>
</feature>
<keyword evidence="3 7" id="KW-0812">Transmembrane</keyword>
<dbReference type="PANTHER" id="PTHR37937">
    <property type="entry name" value="CONJUGATIVE TRANSFER: DNA TRANSPORT"/>
    <property type="match status" value="1"/>
</dbReference>
<reference evidence="10 11" key="1">
    <citation type="submission" date="2018-09" db="EMBL/GenBank/DDBJ databases">
        <title>Whole genome sequencing of Citrobacter freundii AR_0116.</title>
        <authorList>
            <person name="Conlan S."/>
            <person name="Thomas P.J."/>
            <person name="Mullikin J."/>
            <person name="Frank K.M."/>
            <person name="Segre J.A."/>
        </authorList>
    </citation>
    <scope>NUCLEOTIDE SEQUENCE [LARGE SCALE GENOMIC DNA]</scope>
    <source>
        <strain evidence="10 11">AR_0116</strain>
        <plasmid evidence="10 11">unnamed3</plasmid>
    </source>
</reference>
<evidence type="ECO:0000259" key="8">
    <source>
        <dbReference type="Pfam" id="PF10412"/>
    </source>
</evidence>
<dbReference type="NCBIfam" id="NF010254">
    <property type="entry name" value="PRK13700.1"/>
    <property type="match status" value="1"/>
</dbReference>
<evidence type="ECO:0000256" key="3">
    <source>
        <dbReference type="ARBA" id="ARBA00022692"/>
    </source>
</evidence>
<feature type="domain" description="TraD coupling protein N-terminal" evidence="9">
    <location>
        <begin position="32"/>
        <end position="128"/>
    </location>
</feature>
<dbReference type="GO" id="GO:0005886">
    <property type="term" value="C:plasma membrane"/>
    <property type="evidence" value="ECO:0007669"/>
    <property type="project" value="UniProtKB-SubCell"/>
</dbReference>
<feature type="compositionally biased region" description="Low complexity" evidence="6">
    <location>
        <begin position="684"/>
        <end position="702"/>
    </location>
</feature>
<dbReference type="RefSeq" id="WP_119173778.1">
    <property type="nucleotide sequence ID" value="NZ_CP032181.1"/>
</dbReference>
<evidence type="ECO:0000256" key="7">
    <source>
        <dbReference type="SAM" id="Phobius"/>
    </source>
</evidence>
<dbReference type="Gene3D" id="1.10.8.80">
    <property type="entry name" value="Magnesium chelatase subunit I, C-Terminal domain"/>
    <property type="match status" value="1"/>
</dbReference>
<dbReference type="EMBL" id="CP032181">
    <property type="protein sequence ID" value="AXZ45912.1"/>
    <property type="molecule type" value="Genomic_DNA"/>
</dbReference>
<feature type="transmembrane region" description="Helical" evidence="7">
    <location>
        <begin position="108"/>
        <end position="134"/>
    </location>
</feature>
<accession>A0AB33GXD5</accession>
<feature type="compositionally biased region" description="Low complexity" evidence="6">
    <location>
        <begin position="635"/>
        <end position="648"/>
    </location>
</feature>
<evidence type="ECO:0000313" key="11">
    <source>
        <dbReference type="Proteomes" id="UP000263627"/>
    </source>
</evidence>
<dbReference type="InterPro" id="IPR022585">
    <property type="entry name" value="TraD_N"/>
</dbReference>
<evidence type="ECO:0000259" key="9">
    <source>
        <dbReference type="Pfam" id="PF12615"/>
    </source>
</evidence>
<comment type="subcellular location">
    <subcellularLocation>
        <location evidence="1">Cell membrane</location>
        <topology evidence="1">Multi-pass membrane protein</topology>
    </subcellularLocation>
</comment>
<organism evidence="10 11">
    <name type="scientific">Citrobacter freundii</name>
    <dbReference type="NCBI Taxonomy" id="546"/>
    <lineage>
        <taxon>Bacteria</taxon>
        <taxon>Pseudomonadati</taxon>
        <taxon>Pseudomonadota</taxon>
        <taxon>Gammaproteobacteria</taxon>
        <taxon>Enterobacterales</taxon>
        <taxon>Enterobacteriaceae</taxon>
        <taxon>Citrobacter</taxon>
        <taxon>Citrobacter freundii complex</taxon>
    </lineage>
</organism>
<evidence type="ECO:0000256" key="2">
    <source>
        <dbReference type="ARBA" id="ARBA00022475"/>
    </source>
</evidence>
<evidence type="ECO:0000256" key="5">
    <source>
        <dbReference type="ARBA" id="ARBA00023136"/>
    </source>
</evidence>
<sequence>MSFNAKDMTQGGQIANMRFRMFGQIANIIFYVLFILFWVLCGLMLMYRLSWQTFVNGCVYWWCTTLGPMRDIIRSQPVYTIQYYGQSLEYTSEQILADKYTIWCGEQLWTGFAFAAVVSLVICIVTFFIASWVLGRQGKQQSEDENTGGRQLSDKPKEVARQMKRDGVASDIKIGDLPILKNSEIQNFCLHGTVGSGKSEVIRRLLNYVRARGDMAIIYDRSCEFVKSYYDPSLDKILNPLDSRCAAWDLWKECLTLPDFDNISNTLIPMGTKEDPFWQGSGRTIFAEGAYLMREDDDRSYEKLVDTMLSIKIDKLRAYLQNTPAANLVEEKIEKTAISIRAVLTNYVKAIRYLQGIEKNGEPFTIRDWMRGVREDRPNGWLFISSNADTHASLKPVISMWLSIAIRGLLAMGENRNRRVWIFADELPTLHKLPDLVEILPEARKFGGCYVFGIQSYAQLEDIYGVKPAATLFDVMNTRAFFRSPSKEIAEFAAGEIGEKEILKASEQYSYGADPVRDGVSTGKEKERETLVSYSDIQTLPDLSCYVTLPGPYPAVKLALKYKARPKIAEGFIPRTLDARVDARLSALLEAREAEGSLARALFTPDAPASGPDDAGSHAGEQHEPVKQSEPAGDPVSPVPVKAPSAAKTSVAAEPVKSPETPQPVVPATRVTTVPLIRTKPASAANGTAVATGGATAHSGGTEQELKPQPADTGQEMMPAGMNEDGEIEDMAAYDAWLAGEQTQREMQRREEVNINHSHRHDEQDDVEIGGNF</sequence>
<dbReference type="InterPro" id="IPR027417">
    <property type="entry name" value="P-loop_NTPase"/>
</dbReference>
<evidence type="ECO:0000256" key="4">
    <source>
        <dbReference type="ARBA" id="ARBA00022989"/>
    </source>
</evidence>
<dbReference type="NCBIfam" id="TIGR02759">
    <property type="entry name" value="TraD_Ftype"/>
    <property type="match status" value="1"/>
</dbReference>
<feature type="domain" description="Type IV secretion system coupling protein TraD DNA-binding" evidence="8">
    <location>
        <begin position="172"/>
        <end position="561"/>
    </location>
</feature>
<dbReference type="CDD" id="cd01127">
    <property type="entry name" value="TrwB_TraG_TraD_VirD4"/>
    <property type="match status" value="1"/>
</dbReference>
<keyword evidence="4 7" id="KW-1133">Transmembrane helix</keyword>
<evidence type="ECO:0000256" key="6">
    <source>
        <dbReference type="SAM" id="MobiDB-lite"/>
    </source>
</evidence>
<gene>
    <name evidence="10" type="primary">traD</name>
    <name evidence="10" type="ORF">AM363_02530</name>
</gene>
<feature type="transmembrane region" description="Helical" evidence="7">
    <location>
        <begin position="21"/>
        <end position="47"/>
    </location>
</feature>
<keyword evidence="2" id="KW-1003">Cell membrane</keyword>
<dbReference type="Pfam" id="PF12615">
    <property type="entry name" value="TraD_N"/>
    <property type="match status" value="1"/>
</dbReference>
<dbReference type="PANTHER" id="PTHR37937:SF1">
    <property type="entry name" value="CONJUGATIVE TRANSFER: DNA TRANSPORT"/>
    <property type="match status" value="1"/>
</dbReference>
<dbReference type="AlphaFoldDB" id="A0AB33GXD5"/>
<keyword evidence="5 7" id="KW-0472">Membrane</keyword>
<keyword evidence="10" id="KW-0614">Plasmid</keyword>
<dbReference type="SUPFAM" id="SSF52540">
    <property type="entry name" value="P-loop containing nucleoside triphosphate hydrolases"/>
    <property type="match status" value="1"/>
</dbReference>
<dbReference type="Proteomes" id="UP000263627">
    <property type="component" value="Plasmid unnamed3"/>
</dbReference>
<proteinExistence type="predicted"/>
<protein>
    <submittedName>
        <fullName evidence="10">Type IV conjugative transfer system coupling protein TraD</fullName>
    </submittedName>
</protein>
<feature type="region of interest" description="Disordered" evidence="6">
    <location>
        <begin position="684"/>
        <end position="722"/>
    </location>
</feature>
<evidence type="ECO:0000256" key="1">
    <source>
        <dbReference type="ARBA" id="ARBA00004651"/>
    </source>
</evidence>
<geneLocation type="plasmid" evidence="10 11">
    <name>unnamed3</name>
</geneLocation>
<name>A0AB33GXD5_CITFR</name>
<dbReference type="InterPro" id="IPR019476">
    <property type="entry name" value="T4SS_TraD_DNA-bd"/>
</dbReference>
<dbReference type="Pfam" id="PF10412">
    <property type="entry name" value="TrwB_AAD_bind"/>
    <property type="match status" value="1"/>
</dbReference>
<dbReference type="InterPro" id="IPR014128">
    <property type="entry name" value="T4SS_TraD"/>
</dbReference>
<evidence type="ECO:0000313" key="10">
    <source>
        <dbReference type="EMBL" id="AXZ45912.1"/>
    </source>
</evidence>